<organism evidence="5 6">
    <name type="scientific">Polystyrenella longa</name>
    <dbReference type="NCBI Taxonomy" id="2528007"/>
    <lineage>
        <taxon>Bacteria</taxon>
        <taxon>Pseudomonadati</taxon>
        <taxon>Planctomycetota</taxon>
        <taxon>Planctomycetia</taxon>
        <taxon>Planctomycetales</taxon>
        <taxon>Planctomycetaceae</taxon>
        <taxon>Polystyrenella</taxon>
    </lineage>
</organism>
<gene>
    <name evidence="5" type="primary">flgD</name>
    <name evidence="5" type="ORF">Pla110_08250</name>
</gene>
<sequence length="146" mass="15539">MEIGATTGKTNAGNDFVDTGDTGFNALTPEDFLRMLITQLQNQDPTQPTSNEELLSQLSMMQSLTSNRDLSNTLEKLNSAQLDTLATQQLNNAASLIGKKVQGKTESGVPVDGVVDRAFMSDGDVYLDVGDVELPMSSVNGINLAA</sequence>
<dbReference type="OrthoDB" id="280334at2"/>
<keyword evidence="3" id="KW-1005">Bacterial flagellum biogenesis</keyword>
<evidence type="ECO:0000256" key="4">
    <source>
        <dbReference type="ARBA" id="ARBA00024746"/>
    </source>
</evidence>
<keyword evidence="6" id="KW-1185">Reference proteome</keyword>
<protein>
    <recommendedName>
        <fullName evidence="2">Basal-body rod modification protein FlgD</fullName>
    </recommendedName>
</protein>
<dbReference type="KEGG" id="plon:Pla110_08250"/>
<evidence type="ECO:0000256" key="2">
    <source>
        <dbReference type="ARBA" id="ARBA00016013"/>
    </source>
</evidence>
<dbReference type="GO" id="GO:0044781">
    <property type="term" value="P:bacterial-type flagellum organization"/>
    <property type="evidence" value="ECO:0007669"/>
    <property type="project" value="UniProtKB-KW"/>
</dbReference>
<dbReference type="RefSeq" id="WP_144993473.1">
    <property type="nucleotide sequence ID" value="NZ_CP036281.1"/>
</dbReference>
<evidence type="ECO:0000313" key="6">
    <source>
        <dbReference type="Proteomes" id="UP000317178"/>
    </source>
</evidence>
<dbReference type="AlphaFoldDB" id="A0A518CIS5"/>
<dbReference type="Proteomes" id="UP000317178">
    <property type="component" value="Chromosome"/>
</dbReference>
<dbReference type="EMBL" id="CP036281">
    <property type="protein sequence ID" value="QDU79120.1"/>
    <property type="molecule type" value="Genomic_DNA"/>
</dbReference>
<name>A0A518CIS5_9PLAN</name>
<evidence type="ECO:0000313" key="5">
    <source>
        <dbReference type="EMBL" id="QDU79120.1"/>
    </source>
</evidence>
<accession>A0A518CIS5</accession>
<reference evidence="5 6" key="1">
    <citation type="submission" date="2019-02" db="EMBL/GenBank/DDBJ databases">
        <title>Deep-cultivation of Planctomycetes and their phenomic and genomic characterization uncovers novel biology.</title>
        <authorList>
            <person name="Wiegand S."/>
            <person name="Jogler M."/>
            <person name="Boedeker C."/>
            <person name="Pinto D."/>
            <person name="Vollmers J."/>
            <person name="Rivas-Marin E."/>
            <person name="Kohn T."/>
            <person name="Peeters S.H."/>
            <person name="Heuer A."/>
            <person name="Rast P."/>
            <person name="Oberbeckmann S."/>
            <person name="Bunk B."/>
            <person name="Jeske O."/>
            <person name="Meyerdierks A."/>
            <person name="Storesund J.E."/>
            <person name="Kallscheuer N."/>
            <person name="Luecker S."/>
            <person name="Lage O.M."/>
            <person name="Pohl T."/>
            <person name="Merkel B.J."/>
            <person name="Hornburger P."/>
            <person name="Mueller R.-W."/>
            <person name="Bruemmer F."/>
            <person name="Labrenz M."/>
            <person name="Spormann A.M."/>
            <person name="Op den Camp H."/>
            <person name="Overmann J."/>
            <person name="Amann R."/>
            <person name="Jetten M.S.M."/>
            <person name="Mascher T."/>
            <person name="Medema M.H."/>
            <person name="Devos D.P."/>
            <person name="Kaster A.-K."/>
            <person name="Ovreas L."/>
            <person name="Rohde M."/>
            <person name="Galperin M.Y."/>
            <person name="Jogler C."/>
        </authorList>
    </citation>
    <scope>NUCLEOTIDE SEQUENCE [LARGE SCALE GENOMIC DNA]</scope>
    <source>
        <strain evidence="5 6">Pla110</strain>
    </source>
</reference>
<evidence type="ECO:0000256" key="1">
    <source>
        <dbReference type="ARBA" id="ARBA00010577"/>
    </source>
</evidence>
<comment type="function">
    <text evidence="4">Required for flagellar hook formation. May act as a scaffolding protein.</text>
</comment>
<comment type="similarity">
    <text evidence="1">Belongs to the FlgD family.</text>
</comment>
<evidence type="ECO:0000256" key="3">
    <source>
        <dbReference type="ARBA" id="ARBA00022795"/>
    </source>
</evidence>
<dbReference type="InterPro" id="IPR005648">
    <property type="entry name" value="FlgD"/>
</dbReference>
<proteinExistence type="inferred from homology"/>
<dbReference type="Pfam" id="PF03963">
    <property type="entry name" value="FlgD"/>
    <property type="match status" value="1"/>
</dbReference>